<name>A0A420W830_9BACT</name>
<dbReference type="Pfam" id="PF03710">
    <property type="entry name" value="GlnE"/>
    <property type="match status" value="2"/>
</dbReference>
<dbReference type="PANTHER" id="PTHR30621">
    <property type="entry name" value="GLUTAMINE SYNTHETASE ADENYLYLTRANSFERASE"/>
    <property type="match status" value="1"/>
</dbReference>
<sequence length="881" mass="103761">MERLLKTISGSLEGSWLSSLKVLEDKLSELPNPRRALIYFEKLLSSFPDRPDWLDDEYLYHLLTLFSSSNYLADFLTKNPHFLKTLKGIYRRKFKPEDFEFSVEGDRRKVKKELLDYKNLQMARVVLRDLLRFSPFEELVRDVTLVHDAISRASFSYLEEEFKRKYGEPSCGLAIVDMGKASAFELNYSSDIDLIFVYESRFGETSGGTVGKLQNHDYFTLLVREFLDLLNGVVVVDTRLRPNGTMGPLVNDILALEEYYTAVARPWERFALLKARPAVGDLGKTGLEFLKLAKAFVYRKYVDFTLIEEVLRLKELIKSKVSKKRGKVDLKLGRGGIREVEFIVQAFQLIYGGKQREIRCRHTLTALDKLHRWGYLGDKEYSELKEAYLFLRRAEHMLQITNFRQTQTFHPESEEAEELSRKMGFKNREGFLSVLYHHMDRVNYYFNKFFPTGDRRPLSTYTEEDLKRMGFVEPGEVKRFIDVLLSMKVLTPEEVNRIDIMGELFLRLIFEAPSSKNAMKNLVNFLEKEEGRVFFFSILNRINLLNLLFYLLSTKDFFITRFRQTPEIVDYVFQPQLIEEEIREEKLREFWEASKNLKLLKNTFEVVALLRYRLRRSGVVDFFNELTTITDFILKELYLEISPSFCVASLGKYGSREMNVGSDLDLLFFRSSGHSEEERAVSLIKRLEGLGYEVDTRLRPFGEKGELIFTLNYFKNYLKESARVWERLAFTRFRFILGECREEVEEIVKDFLFGKPLDESTFNEIVKMRERLERELGRGKRDIKYSPGGVVDLEFISYTYQLLRGRWLRNTYYSLLELSKEENSFSGLVDLYLDLRRAEVEKRLFGDFISYGAKIDALKRKVREGYREFLNWCRREISEST</sequence>
<comment type="caution">
    <text evidence="9">The sequence shown here is derived from an EMBL/GenBank/DDBJ whole genome shotgun (WGS) entry which is preliminary data.</text>
</comment>
<dbReference type="Proteomes" id="UP000280881">
    <property type="component" value="Unassembled WGS sequence"/>
</dbReference>
<dbReference type="InterPro" id="IPR043519">
    <property type="entry name" value="NT_sf"/>
</dbReference>
<keyword evidence="5" id="KW-0460">Magnesium</keyword>
<evidence type="ECO:0000313" key="9">
    <source>
        <dbReference type="EMBL" id="RKQ63438.1"/>
    </source>
</evidence>
<keyword evidence="3" id="KW-0547">Nucleotide-binding</keyword>
<keyword evidence="4" id="KW-0067">ATP-binding</keyword>
<organism evidence="9 10">
    <name type="scientific">Thermovibrio guaymasensis</name>
    <dbReference type="NCBI Taxonomy" id="240167"/>
    <lineage>
        <taxon>Bacteria</taxon>
        <taxon>Pseudomonadati</taxon>
        <taxon>Aquificota</taxon>
        <taxon>Aquificia</taxon>
        <taxon>Desulfurobacteriales</taxon>
        <taxon>Desulfurobacteriaceae</taxon>
        <taxon>Thermovibrio</taxon>
    </lineage>
</organism>
<dbReference type="GO" id="GO:0005524">
    <property type="term" value="F:ATP binding"/>
    <property type="evidence" value="ECO:0007669"/>
    <property type="project" value="UniProtKB-KW"/>
</dbReference>
<evidence type="ECO:0000259" key="7">
    <source>
        <dbReference type="Pfam" id="PF03710"/>
    </source>
</evidence>
<dbReference type="GO" id="GO:0005829">
    <property type="term" value="C:cytosol"/>
    <property type="evidence" value="ECO:0007669"/>
    <property type="project" value="TreeGrafter"/>
</dbReference>
<feature type="domain" description="PII-uridylyltransferase/Glutamine-synthetase adenylyltransferase" evidence="8">
    <location>
        <begin position="327"/>
        <end position="450"/>
    </location>
</feature>
<evidence type="ECO:0000256" key="1">
    <source>
        <dbReference type="ARBA" id="ARBA00022679"/>
    </source>
</evidence>
<dbReference type="GO" id="GO:0008882">
    <property type="term" value="F:[glutamate-ammonia-ligase] adenylyltransferase activity"/>
    <property type="evidence" value="ECO:0007669"/>
    <property type="project" value="InterPro"/>
</dbReference>
<evidence type="ECO:0000256" key="3">
    <source>
        <dbReference type="ARBA" id="ARBA00022741"/>
    </source>
</evidence>
<dbReference type="SUPFAM" id="SSF81301">
    <property type="entry name" value="Nucleotidyltransferase"/>
    <property type="match status" value="2"/>
</dbReference>
<dbReference type="Gene3D" id="1.20.120.330">
    <property type="entry name" value="Nucleotidyltransferases domain 2"/>
    <property type="match status" value="2"/>
</dbReference>
<keyword evidence="9" id="KW-0436">Ligase</keyword>
<proteinExistence type="predicted"/>
<dbReference type="CDD" id="cd05401">
    <property type="entry name" value="NT_GlnE_GlnD_like"/>
    <property type="match status" value="2"/>
</dbReference>
<gene>
    <name evidence="9" type="ORF">C7457_0309</name>
</gene>
<dbReference type="PANTHER" id="PTHR30621:SF0">
    <property type="entry name" value="BIFUNCTIONAL GLUTAMINE SYNTHETASE ADENYLYLTRANSFERASE_ADENYLYL-REMOVING ENZYME"/>
    <property type="match status" value="1"/>
</dbReference>
<evidence type="ECO:0000313" key="10">
    <source>
        <dbReference type="Proteomes" id="UP000280881"/>
    </source>
</evidence>
<evidence type="ECO:0000256" key="2">
    <source>
        <dbReference type="ARBA" id="ARBA00022695"/>
    </source>
</evidence>
<keyword evidence="2 9" id="KW-0548">Nucleotidyltransferase</keyword>
<evidence type="ECO:0000256" key="5">
    <source>
        <dbReference type="ARBA" id="ARBA00022842"/>
    </source>
</evidence>
<dbReference type="GO" id="GO:0016874">
    <property type="term" value="F:ligase activity"/>
    <property type="evidence" value="ECO:0007669"/>
    <property type="project" value="UniProtKB-KW"/>
</dbReference>
<evidence type="ECO:0000256" key="6">
    <source>
        <dbReference type="ARBA" id="ARBA00023268"/>
    </source>
</evidence>
<dbReference type="SUPFAM" id="SSF81593">
    <property type="entry name" value="Nucleotidyltransferase substrate binding subunit/domain"/>
    <property type="match status" value="2"/>
</dbReference>
<dbReference type="GO" id="GO:0000820">
    <property type="term" value="P:regulation of glutamine family amino acid metabolic process"/>
    <property type="evidence" value="ECO:0007669"/>
    <property type="project" value="TreeGrafter"/>
</dbReference>
<dbReference type="FunFam" id="1.20.120.330:FF:000005">
    <property type="entry name" value="Bifunctional glutamine synthetase adenylyltransferase/adenylyl-removing enzyme"/>
    <property type="match status" value="1"/>
</dbReference>
<evidence type="ECO:0000256" key="4">
    <source>
        <dbReference type="ARBA" id="ARBA00022840"/>
    </source>
</evidence>
<dbReference type="InterPro" id="IPR023057">
    <property type="entry name" value="GlnE"/>
</dbReference>
<feature type="domain" description="Glutamate-ammonia ligase adenylyltransferase repeated" evidence="7">
    <location>
        <begin position="60"/>
        <end position="281"/>
    </location>
</feature>
<evidence type="ECO:0000259" key="8">
    <source>
        <dbReference type="Pfam" id="PF08335"/>
    </source>
</evidence>
<keyword evidence="1 9" id="KW-0808">Transferase</keyword>
<keyword evidence="10" id="KW-1185">Reference proteome</keyword>
<accession>A0A420W830</accession>
<reference evidence="9 10" key="1">
    <citation type="submission" date="2018-10" db="EMBL/GenBank/DDBJ databases">
        <title>Genomic Encyclopedia of Type Strains, Phase IV (KMG-IV): sequencing the most valuable type-strain genomes for metagenomic binning, comparative biology and taxonomic classification.</title>
        <authorList>
            <person name="Goeker M."/>
        </authorList>
    </citation>
    <scope>NUCLEOTIDE SEQUENCE [LARGE SCALE GENOMIC DNA]</scope>
    <source>
        <strain evidence="9 10">DSM 15521</strain>
    </source>
</reference>
<keyword evidence="6" id="KW-0511">Multifunctional enzyme</keyword>
<dbReference type="Gene3D" id="3.30.460.10">
    <property type="entry name" value="Beta Polymerase, domain 2"/>
    <property type="match status" value="2"/>
</dbReference>
<dbReference type="RefSeq" id="WP_121169684.1">
    <property type="nucleotide sequence ID" value="NZ_RBIE01000001.1"/>
</dbReference>
<protein>
    <submittedName>
        <fullName evidence="9">Glutamate-ammonia-ligase adenylyltransferase</fullName>
    </submittedName>
</protein>
<dbReference type="EMBL" id="RBIE01000001">
    <property type="protein sequence ID" value="RKQ63438.1"/>
    <property type="molecule type" value="Genomic_DNA"/>
</dbReference>
<feature type="domain" description="Glutamate-ammonia ligase adenylyltransferase repeated" evidence="7">
    <location>
        <begin position="644"/>
        <end position="743"/>
    </location>
</feature>
<dbReference type="InterPro" id="IPR013546">
    <property type="entry name" value="PII_UdlTrfase/GS_AdlTrfase"/>
</dbReference>
<dbReference type="OrthoDB" id="9759366at2"/>
<dbReference type="Pfam" id="PF08335">
    <property type="entry name" value="GlnD_UR_UTase"/>
    <property type="match status" value="1"/>
</dbReference>
<dbReference type="InterPro" id="IPR005190">
    <property type="entry name" value="GlnE_rpt_dom"/>
</dbReference>
<dbReference type="AlphaFoldDB" id="A0A420W830"/>